<dbReference type="PANTHER" id="PTHR23259:SF70">
    <property type="entry name" value="ACCESSORY GLAND PROTEIN ACP62F-RELATED"/>
    <property type="match status" value="1"/>
</dbReference>
<comment type="caution">
    <text evidence="5">The sequence shown here is derived from an EMBL/GenBank/DDBJ whole genome shotgun (WGS) entry which is preliminary data.</text>
</comment>
<protein>
    <submittedName>
        <fullName evidence="5">Zonadhesin</fullName>
    </submittedName>
</protein>
<sequence length="842" mass="93405">MFLVLLSFLFLSVGLNSGISVPCAEVEIWAECISPCNTCEKMGHCSPPPECHKGCDCKPGYFRNETGVCVPKEKCHQVKLAKCPPNAQFSSCGSPVFPTCDNPYPIVDYVDQCLPGCFCNPGFLMSRDGTCVPEEQCLEKEVEAPYEQFLIECREDEDYYECSPSCRNTCENINNPEIHCECGPPGCFCKEGLVLSEDGVCVPPEECPEPVAPIDPCREYEDYYECSPSCKNTCENFYNPDARCECGPPGCFCKEGLVLRADGRCVQPQECPKPSAPKVTCRVDEDYYECSPSCKNTCENFTNPGAKCRCGPPGCFCRQGLVLRADGRCVRPQECPKLPAPKVVCRQDEEYYECNPRCRNTCENFNNPEQKCQCGAPGCFCRQGLILRADGRCVRPEECRKPPAPKAVCREDEDYYECNPSCRNTCENMYNEELKCECGPPGCFCREGLVLRADGRCVRPQECPKPPARRQPPPRCPKNAIYIECGSPCPPTCEDLEPEPCEEKCVQACYCKPGYVKRKDGICVKIETCLPRRRPELPPPPPKCPENAIFIECGSPCPPTCENRYPACEEKCTTACYCKPGYLKSKQGKCVRADQCEPPPVIERCGVDEEYYQCTPSCKNTCENFRNPTAMCQCGPPGCFCKKGLVMRADGRCVRPNQCPVQCGRDEQYYTCTPSCKNTCENCTNPAAKCACGPPGCFCREGLVKRADGKCVPPSQCPKRCGVDEEYYQCTPSCKNTCKNFRNPTALCQCGPPGCFCKRGLVKRADGKCVPPNQCPVQCRRDEQYYNCTPSCKNTCENCDNPAAICTCAPPGCFCREGLVKRADGKCVPPSQCPSKLLSMFL</sequence>
<keyword evidence="1" id="KW-0646">Protease inhibitor</keyword>
<dbReference type="Proteomes" id="UP000886998">
    <property type="component" value="Unassembled WGS sequence"/>
</dbReference>
<name>A0A8X6ME75_9ARAC</name>
<feature type="domain" description="EGF-like" evidence="4">
    <location>
        <begin position="289"/>
        <end position="330"/>
    </location>
</feature>
<evidence type="ECO:0000259" key="4">
    <source>
        <dbReference type="SMART" id="SM00181"/>
    </source>
</evidence>
<feature type="signal peptide" evidence="3">
    <location>
        <begin position="1"/>
        <end position="18"/>
    </location>
</feature>
<feature type="domain" description="EGF-like" evidence="4">
    <location>
        <begin position="99"/>
        <end position="132"/>
    </location>
</feature>
<accession>A0A8X6ME75</accession>
<evidence type="ECO:0000313" key="5">
    <source>
        <dbReference type="EMBL" id="GFS48411.1"/>
    </source>
</evidence>
<feature type="domain" description="EGF-like" evidence="4">
    <location>
        <begin position="417"/>
        <end position="458"/>
    </location>
</feature>
<feature type="domain" description="EGF-like" evidence="4">
    <location>
        <begin position="552"/>
        <end position="591"/>
    </location>
</feature>
<dbReference type="AlphaFoldDB" id="A0A8X6ME75"/>
<dbReference type="InterPro" id="IPR036084">
    <property type="entry name" value="Ser_inhib-like_sf"/>
</dbReference>
<organism evidence="5 6">
    <name type="scientific">Trichonephila inaurata madagascariensis</name>
    <dbReference type="NCBI Taxonomy" id="2747483"/>
    <lineage>
        <taxon>Eukaryota</taxon>
        <taxon>Metazoa</taxon>
        <taxon>Ecdysozoa</taxon>
        <taxon>Arthropoda</taxon>
        <taxon>Chelicerata</taxon>
        <taxon>Arachnida</taxon>
        <taxon>Araneae</taxon>
        <taxon>Araneomorphae</taxon>
        <taxon>Entelegynae</taxon>
        <taxon>Araneoidea</taxon>
        <taxon>Nephilidae</taxon>
        <taxon>Trichonephila</taxon>
        <taxon>Trichonephila inaurata</taxon>
    </lineage>
</organism>
<evidence type="ECO:0000256" key="3">
    <source>
        <dbReference type="SAM" id="SignalP"/>
    </source>
</evidence>
<gene>
    <name evidence="5" type="primary">X975_17196</name>
    <name evidence="5" type="ORF">TNIN_447761</name>
</gene>
<keyword evidence="6" id="KW-1185">Reference proteome</keyword>
<feature type="domain" description="EGF-like" evidence="4">
    <location>
        <begin position="791"/>
        <end position="828"/>
    </location>
</feature>
<dbReference type="Pfam" id="PF01826">
    <property type="entry name" value="TIL"/>
    <property type="match status" value="13"/>
</dbReference>
<evidence type="ECO:0000256" key="1">
    <source>
        <dbReference type="ARBA" id="ARBA00022690"/>
    </source>
</evidence>
<evidence type="ECO:0000256" key="2">
    <source>
        <dbReference type="ARBA" id="ARBA00023157"/>
    </source>
</evidence>
<dbReference type="SMART" id="SM00181">
    <property type="entry name" value="EGF"/>
    <property type="match status" value="9"/>
</dbReference>
<reference evidence="5" key="1">
    <citation type="submission" date="2020-08" db="EMBL/GenBank/DDBJ databases">
        <title>Multicomponent nature underlies the extraordinary mechanical properties of spider dragline silk.</title>
        <authorList>
            <person name="Kono N."/>
            <person name="Nakamura H."/>
            <person name="Mori M."/>
            <person name="Yoshida Y."/>
            <person name="Ohtoshi R."/>
            <person name="Malay A.D."/>
            <person name="Moran D.A.P."/>
            <person name="Tomita M."/>
            <person name="Numata K."/>
            <person name="Arakawa K."/>
        </authorList>
    </citation>
    <scope>NUCLEOTIDE SEQUENCE</scope>
</reference>
<proteinExistence type="predicted"/>
<dbReference type="InterPro" id="IPR000742">
    <property type="entry name" value="EGF"/>
</dbReference>
<dbReference type="SUPFAM" id="SSF57567">
    <property type="entry name" value="Serine protease inhibitors"/>
    <property type="match status" value="13"/>
</dbReference>
<feature type="chain" id="PRO_5036466042" evidence="3">
    <location>
        <begin position="19"/>
        <end position="842"/>
    </location>
</feature>
<evidence type="ECO:0000313" key="6">
    <source>
        <dbReference type="Proteomes" id="UP000886998"/>
    </source>
</evidence>
<dbReference type="InterPro" id="IPR002919">
    <property type="entry name" value="TIL_dom"/>
</dbReference>
<feature type="domain" description="EGF-like" evidence="4">
    <location>
        <begin position="353"/>
        <end position="394"/>
    </location>
</feature>
<feature type="domain" description="EGF-like" evidence="4">
    <location>
        <begin position="225"/>
        <end position="266"/>
    </location>
</feature>
<dbReference type="InterPro" id="IPR051368">
    <property type="entry name" value="SerProtInhib-TIL_Domain"/>
</dbReference>
<keyword evidence="2" id="KW-1015">Disulfide bond</keyword>
<feature type="domain" description="EGF-like" evidence="4">
    <location>
        <begin position="484"/>
        <end position="524"/>
    </location>
</feature>
<dbReference type="OrthoDB" id="6406502at2759"/>
<dbReference type="EMBL" id="BMAV01026217">
    <property type="protein sequence ID" value="GFS48411.1"/>
    <property type="molecule type" value="Genomic_DNA"/>
</dbReference>
<dbReference type="GO" id="GO:0030414">
    <property type="term" value="F:peptidase inhibitor activity"/>
    <property type="evidence" value="ECO:0007669"/>
    <property type="project" value="UniProtKB-KW"/>
</dbReference>
<dbReference type="PANTHER" id="PTHR23259">
    <property type="entry name" value="RIDDLE"/>
    <property type="match status" value="1"/>
</dbReference>
<dbReference type="CDD" id="cd19941">
    <property type="entry name" value="TIL"/>
    <property type="match status" value="13"/>
</dbReference>
<feature type="domain" description="EGF-like" evidence="4">
    <location>
        <begin position="161"/>
        <end position="202"/>
    </location>
</feature>
<dbReference type="Gene3D" id="2.10.25.10">
    <property type="entry name" value="Laminin"/>
    <property type="match status" value="13"/>
</dbReference>
<keyword evidence="3" id="KW-0732">Signal</keyword>